<comment type="caution">
    <text evidence="1">The sequence shown here is derived from an EMBL/GenBank/DDBJ whole genome shotgun (WGS) entry which is preliminary data.</text>
</comment>
<reference evidence="1 2" key="1">
    <citation type="submission" date="2013-11" db="EMBL/GenBank/DDBJ databases">
        <title>The Genome Sequence of Phytophthora parasitica P1976.</title>
        <authorList>
            <consortium name="The Broad Institute Genomics Platform"/>
            <person name="Russ C."/>
            <person name="Tyler B."/>
            <person name="Panabieres F."/>
            <person name="Shan W."/>
            <person name="Tripathy S."/>
            <person name="Grunwald N."/>
            <person name="Machado M."/>
            <person name="Johnson C.S."/>
            <person name="Walker B."/>
            <person name="Young S."/>
            <person name="Zeng Q."/>
            <person name="Gargeya S."/>
            <person name="Fitzgerald M."/>
            <person name="Haas B."/>
            <person name="Abouelleil A."/>
            <person name="Allen A.W."/>
            <person name="Alvarado L."/>
            <person name="Arachchi H.M."/>
            <person name="Berlin A.M."/>
            <person name="Chapman S.B."/>
            <person name="Gainer-Dewar J."/>
            <person name="Goldberg J."/>
            <person name="Griggs A."/>
            <person name="Gujja S."/>
            <person name="Hansen M."/>
            <person name="Howarth C."/>
            <person name="Imamovic A."/>
            <person name="Ireland A."/>
            <person name="Larimer J."/>
            <person name="McCowan C."/>
            <person name="Murphy C."/>
            <person name="Pearson M."/>
            <person name="Poon T.W."/>
            <person name="Priest M."/>
            <person name="Roberts A."/>
            <person name="Saif S."/>
            <person name="Shea T."/>
            <person name="Sisk P."/>
            <person name="Sykes S."/>
            <person name="Wortman J."/>
            <person name="Nusbaum C."/>
            <person name="Birren B."/>
        </authorList>
    </citation>
    <scope>NUCLEOTIDE SEQUENCE [LARGE SCALE GENOMIC DNA]</scope>
    <source>
        <strain evidence="1 2">P1976</strain>
    </source>
</reference>
<protein>
    <submittedName>
        <fullName evidence="1">Uncharacterized protein</fullName>
    </submittedName>
</protein>
<dbReference type="Gene3D" id="2.30.30.100">
    <property type="match status" value="1"/>
</dbReference>
<dbReference type="InterPro" id="IPR020338">
    <property type="entry name" value="SMN_gemin7"/>
</dbReference>
<dbReference type="EMBL" id="ANJA01003240">
    <property type="protein sequence ID" value="ETO64902.1"/>
    <property type="molecule type" value="Genomic_DNA"/>
</dbReference>
<dbReference type="AlphaFoldDB" id="A0A080ZE41"/>
<sequence>MDREEARSRMLRLWMAASSSDSARISIHTRQGTVVHTDKLIPNAGQTLFACTNLATPLGTYTHAVLRDQDVAQLEWPLPTTELRAMVLNDN</sequence>
<proteinExistence type="predicted"/>
<dbReference type="Pfam" id="PF11095">
    <property type="entry name" value="Gemin7"/>
    <property type="match status" value="1"/>
</dbReference>
<accession>A0A080ZE41</accession>
<name>A0A080ZE41_PHYNI</name>
<evidence type="ECO:0000313" key="1">
    <source>
        <dbReference type="EMBL" id="ETO64902.1"/>
    </source>
</evidence>
<evidence type="ECO:0000313" key="2">
    <source>
        <dbReference type="Proteomes" id="UP000028582"/>
    </source>
</evidence>
<gene>
    <name evidence="1" type="ORF">F444_17662</name>
</gene>
<organism evidence="1 2">
    <name type="scientific">Phytophthora nicotianae P1976</name>
    <dbReference type="NCBI Taxonomy" id="1317066"/>
    <lineage>
        <taxon>Eukaryota</taxon>
        <taxon>Sar</taxon>
        <taxon>Stramenopiles</taxon>
        <taxon>Oomycota</taxon>
        <taxon>Peronosporomycetes</taxon>
        <taxon>Peronosporales</taxon>
        <taxon>Peronosporaceae</taxon>
        <taxon>Phytophthora</taxon>
    </lineage>
</organism>
<dbReference type="OrthoDB" id="70763at2759"/>
<dbReference type="GO" id="GO:0034719">
    <property type="term" value="C:SMN-Sm protein complex"/>
    <property type="evidence" value="ECO:0007669"/>
    <property type="project" value="InterPro"/>
</dbReference>
<dbReference type="Proteomes" id="UP000028582">
    <property type="component" value="Unassembled WGS sequence"/>
</dbReference>